<comment type="subunit">
    <text evidence="4 8">Heteromultimer composed of HisG and HisZ subunits.</text>
</comment>
<keyword evidence="6 8" id="KW-0963">Cytoplasm</keyword>
<keyword evidence="11" id="KW-1185">Reference proteome</keyword>
<dbReference type="PANTHER" id="PTHR43707:SF1">
    <property type="entry name" value="HISTIDINE--TRNA LIGASE, MITOCHONDRIAL-RELATED"/>
    <property type="match status" value="1"/>
</dbReference>
<comment type="miscellaneous">
    <text evidence="8">This function is generally fulfilled by the C-terminal part of HisG, which is missing in some bacteria such as this one.</text>
</comment>
<evidence type="ECO:0000256" key="7">
    <source>
        <dbReference type="ARBA" id="ARBA00025246"/>
    </source>
</evidence>
<dbReference type="InterPro" id="IPR004517">
    <property type="entry name" value="HisZ"/>
</dbReference>
<evidence type="ECO:0000313" key="10">
    <source>
        <dbReference type="EMBL" id="MCZ4280795.1"/>
    </source>
</evidence>
<evidence type="ECO:0000256" key="2">
    <source>
        <dbReference type="ARBA" id="ARBA00004667"/>
    </source>
</evidence>
<dbReference type="PIRSF" id="PIRSF001549">
    <property type="entry name" value="His-tRNA_synth"/>
    <property type="match status" value="1"/>
</dbReference>
<evidence type="ECO:0000256" key="8">
    <source>
        <dbReference type="HAMAP-Rule" id="MF_00125"/>
    </source>
</evidence>
<evidence type="ECO:0000259" key="9">
    <source>
        <dbReference type="Pfam" id="PF13393"/>
    </source>
</evidence>
<comment type="function">
    <text evidence="7 8">Required for the first step of histidine biosynthesis. May allow the feedback regulation of ATP phosphoribosyltransferase activity by histidine.</text>
</comment>
<dbReference type="EMBL" id="JAPWGY010000002">
    <property type="protein sequence ID" value="MCZ4280795.1"/>
    <property type="molecule type" value="Genomic_DNA"/>
</dbReference>
<evidence type="ECO:0000313" key="11">
    <source>
        <dbReference type="Proteomes" id="UP001069802"/>
    </source>
</evidence>
<dbReference type="InterPro" id="IPR041715">
    <property type="entry name" value="HisRS-like_core"/>
</dbReference>
<dbReference type="Gene3D" id="3.30.930.10">
    <property type="entry name" value="Bira Bifunctional Protein, Domain 2"/>
    <property type="match status" value="1"/>
</dbReference>
<dbReference type="Pfam" id="PF13393">
    <property type="entry name" value="tRNA-synt_His"/>
    <property type="match status" value="1"/>
</dbReference>
<dbReference type="PANTHER" id="PTHR43707">
    <property type="entry name" value="HISTIDYL-TRNA SYNTHETASE"/>
    <property type="match status" value="1"/>
</dbReference>
<evidence type="ECO:0000256" key="5">
    <source>
        <dbReference type="ARBA" id="ARBA00020397"/>
    </source>
</evidence>
<evidence type="ECO:0000256" key="6">
    <source>
        <dbReference type="ARBA" id="ARBA00022490"/>
    </source>
</evidence>
<dbReference type="Proteomes" id="UP001069802">
    <property type="component" value="Unassembled WGS sequence"/>
</dbReference>
<comment type="similarity">
    <text evidence="3 8">Belongs to the class-II aminoacyl-tRNA synthetase family. HisZ subfamily.</text>
</comment>
<comment type="caution">
    <text evidence="10">The sequence shown here is derived from an EMBL/GenBank/DDBJ whole genome shotgun (WGS) entry which is preliminary data.</text>
</comment>
<keyword evidence="10" id="KW-0328">Glycosyltransferase</keyword>
<dbReference type="HAMAP" id="MF_00125">
    <property type="entry name" value="HisZ"/>
    <property type="match status" value="1"/>
</dbReference>
<evidence type="ECO:0000256" key="3">
    <source>
        <dbReference type="ARBA" id="ARBA00005539"/>
    </source>
</evidence>
<evidence type="ECO:0000256" key="4">
    <source>
        <dbReference type="ARBA" id="ARBA00011496"/>
    </source>
</evidence>
<protein>
    <recommendedName>
        <fullName evidence="5 8">ATP phosphoribosyltransferase regulatory subunit</fullName>
    </recommendedName>
</protein>
<gene>
    <name evidence="8" type="primary">hisZ</name>
    <name evidence="10" type="ORF">O4H49_08400</name>
</gene>
<dbReference type="InterPro" id="IPR045864">
    <property type="entry name" value="aa-tRNA-synth_II/BPL/LPL"/>
</dbReference>
<dbReference type="GO" id="GO:0016757">
    <property type="term" value="F:glycosyltransferase activity"/>
    <property type="evidence" value="ECO:0007669"/>
    <property type="project" value="UniProtKB-KW"/>
</dbReference>
<keyword evidence="10" id="KW-0808">Transferase</keyword>
<keyword evidence="8" id="KW-0368">Histidine biosynthesis</keyword>
<dbReference type="RefSeq" id="WP_269422975.1">
    <property type="nucleotide sequence ID" value="NZ_JAPWGY010000002.1"/>
</dbReference>
<feature type="domain" description="Class II Histidinyl-tRNA synthetase (HisRS)-like catalytic core" evidence="9">
    <location>
        <begin position="13"/>
        <end position="317"/>
    </location>
</feature>
<dbReference type="SUPFAM" id="SSF55681">
    <property type="entry name" value="Class II aaRS and biotin synthetases"/>
    <property type="match status" value="1"/>
</dbReference>
<organism evidence="10 11">
    <name type="scientific">Kiloniella laminariae</name>
    <dbReference type="NCBI Taxonomy" id="454162"/>
    <lineage>
        <taxon>Bacteria</taxon>
        <taxon>Pseudomonadati</taxon>
        <taxon>Pseudomonadota</taxon>
        <taxon>Alphaproteobacteria</taxon>
        <taxon>Rhodospirillales</taxon>
        <taxon>Kiloniellaceae</taxon>
        <taxon>Kiloniella</taxon>
    </lineage>
</organism>
<sequence>MKKNGDKALLPAGLQDLLMPAAAHEAEVVRRLIDCFSSEGYDRIKPPLLEFENALLSGAGETLSNQIFRLMDPTSHRMMGLRADITPQVARIAATRLQKTARPLRLCYGGDVLQVTGSQLRPERQFTQVGGELIGVTSDAADAEVIVAAASALENVGVKDLSVDINLPTLVPAIAADLSIEPDLARDLRVALDRKDAAEVEALAGKHATLFLKLLHAAGTAEEILSFARTLDLPGTARREIDRLVAVVELVRVQAPKLTVTLDLVEHRGFEYHTGISFIFFAKGVRGELGRGGRYNSVSVDNIVEPATGFTLFMDTVLRALPKPKIARRIFLPFGTRREESGAFRAQGWITISGLEPVKDDRAEALRLSCSHLLEGGHIHELGTN</sequence>
<evidence type="ECO:0000256" key="1">
    <source>
        <dbReference type="ARBA" id="ARBA00004496"/>
    </source>
</evidence>
<dbReference type="InterPro" id="IPR004516">
    <property type="entry name" value="HisRS/HisZ"/>
</dbReference>
<keyword evidence="8" id="KW-0028">Amino-acid biosynthesis</keyword>
<reference evidence="10" key="1">
    <citation type="submission" date="2022-12" db="EMBL/GenBank/DDBJ databases">
        <title>Bacterial isolates from different developmental stages of Nematostella vectensis.</title>
        <authorList>
            <person name="Fraune S."/>
        </authorList>
    </citation>
    <scope>NUCLEOTIDE SEQUENCE</scope>
    <source>
        <strain evidence="10">G21630-S1</strain>
    </source>
</reference>
<name>A0ABT4LI56_9PROT</name>
<accession>A0ABT4LI56</accession>
<proteinExistence type="inferred from homology"/>
<comment type="subcellular location">
    <subcellularLocation>
        <location evidence="1 8">Cytoplasm</location>
    </subcellularLocation>
</comment>
<comment type="pathway">
    <text evidence="2 8">Amino-acid biosynthesis; L-histidine biosynthesis; L-histidine from 5-phospho-alpha-D-ribose 1-diphosphate: step 1/9.</text>
</comment>